<protein>
    <submittedName>
        <fullName evidence="2">Uncharacterized protein</fullName>
    </submittedName>
</protein>
<dbReference type="InParanoid" id="A0A0C3JMX3"/>
<evidence type="ECO:0000313" key="3">
    <source>
        <dbReference type="Proteomes" id="UP000054217"/>
    </source>
</evidence>
<reference evidence="2 3" key="1">
    <citation type="submission" date="2014-04" db="EMBL/GenBank/DDBJ databases">
        <authorList>
            <consortium name="DOE Joint Genome Institute"/>
            <person name="Kuo A."/>
            <person name="Kohler A."/>
            <person name="Costa M.D."/>
            <person name="Nagy L.G."/>
            <person name="Floudas D."/>
            <person name="Copeland A."/>
            <person name="Barry K.W."/>
            <person name="Cichocki N."/>
            <person name="Veneault-Fourrey C."/>
            <person name="LaButti K."/>
            <person name="Lindquist E.A."/>
            <person name="Lipzen A."/>
            <person name="Lundell T."/>
            <person name="Morin E."/>
            <person name="Murat C."/>
            <person name="Sun H."/>
            <person name="Tunlid A."/>
            <person name="Henrissat B."/>
            <person name="Grigoriev I.V."/>
            <person name="Hibbett D.S."/>
            <person name="Martin F."/>
            <person name="Nordberg H.P."/>
            <person name="Cantor M.N."/>
            <person name="Hua S.X."/>
        </authorList>
    </citation>
    <scope>NUCLEOTIDE SEQUENCE [LARGE SCALE GENOMIC DNA]</scope>
    <source>
        <strain evidence="2 3">Marx 270</strain>
    </source>
</reference>
<keyword evidence="3" id="KW-1185">Reference proteome</keyword>
<sequence>MGAELGKLRTGSCQSRGPSRTEGWVASFRSEPYCVRPMFALAFNIPSGCQIFPLKCVIRG</sequence>
<dbReference type="EMBL" id="KN831952">
    <property type="protein sequence ID" value="KIO10563.1"/>
    <property type="molecule type" value="Genomic_DNA"/>
</dbReference>
<gene>
    <name evidence="2" type="ORF">M404DRAFT_914197</name>
</gene>
<feature type="region of interest" description="Disordered" evidence="1">
    <location>
        <begin position="1"/>
        <end position="21"/>
    </location>
</feature>
<dbReference type="Proteomes" id="UP000054217">
    <property type="component" value="Unassembled WGS sequence"/>
</dbReference>
<evidence type="ECO:0000256" key="1">
    <source>
        <dbReference type="SAM" id="MobiDB-lite"/>
    </source>
</evidence>
<proteinExistence type="predicted"/>
<accession>A0A0C3JMX3</accession>
<reference evidence="3" key="2">
    <citation type="submission" date="2015-01" db="EMBL/GenBank/DDBJ databases">
        <title>Evolutionary Origins and Diversification of the Mycorrhizal Mutualists.</title>
        <authorList>
            <consortium name="DOE Joint Genome Institute"/>
            <consortium name="Mycorrhizal Genomics Consortium"/>
            <person name="Kohler A."/>
            <person name="Kuo A."/>
            <person name="Nagy L.G."/>
            <person name="Floudas D."/>
            <person name="Copeland A."/>
            <person name="Barry K.W."/>
            <person name="Cichocki N."/>
            <person name="Veneault-Fourrey C."/>
            <person name="LaButti K."/>
            <person name="Lindquist E.A."/>
            <person name="Lipzen A."/>
            <person name="Lundell T."/>
            <person name="Morin E."/>
            <person name="Murat C."/>
            <person name="Riley R."/>
            <person name="Ohm R."/>
            <person name="Sun H."/>
            <person name="Tunlid A."/>
            <person name="Henrissat B."/>
            <person name="Grigoriev I.V."/>
            <person name="Hibbett D.S."/>
            <person name="Martin F."/>
        </authorList>
    </citation>
    <scope>NUCLEOTIDE SEQUENCE [LARGE SCALE GENOMIC DNA]</scope>
    <source>
        <strain evidence="3">Marx 270</strain>
    </source>
</reference>
<name>A0A0C3JMX3_PISTI</name>
<evidence type="ECO:0000313" key="2">
    <source>
        <dbReference type="EMBL" id="KIO10563.1"/>
    </source>
</evidence>
<dbReference type="AlphaFoldDB" id="A0A0C3JMX3"/>
<dbReference type="HOGENOM" id="CLU_2942789_0_0_1"/>
<organism evidence="2 3">
    <name type="scientific">Pisolithus tinctorius Marx 270</name>
    <dbReference type="NCBI Taxonomy" id="870435"/>
    <lineage>
        <taxon>Eukaryota</taxon>
        <taxon>Fungi</taxon>
        <taxon>Dikarya</taxon>
        <taxon>Basidiomycota</taxon>
        <taxon>Agaricomycotina</taxon>
        <taxon>Agaricomycetes</taxon>
        <taxon>Agaricomycetidae</taxon>
        <taxon>Boletales</taxon>
        <taxon>Sclerodermatineae</taxon>
        <taxon>Pisolithaceae</taxon>
        <taxon>Pisolithus</taxon>
    </lineage>
</organism>